<sequence length="181" mass="19732">MKRVLYLLAAATALSAIGITTFSVMPMQLLWNATASAPIGLYAVGPADKLEVGDLVVVKPDEALEDFMVERRYIGRGIPLLKHISALSGQQVCRIGRDIMIDGRFAATALDRDRRGRELPVWQGCQHIAPNAVFLLNPAARDSLDSRYFGPLPVTDVLGNAQPLYTDPTGTGRFIWRATAP</sequence>
<dbReference type="Gene3D" id="2.10.109.10">
    <property type="entry name" value="Umud Fragment, subunit A"/>
    <property type="match status" value="1"/>
</dbReference>
<dbReference type="RefSeq" id="WP_354556049.1">
    <property type="nucleotide sequence ID" value="NZ_JBEPMB010000002.1"/>
</dbReference>
<gene>
    <name evidence="2" type="ORF">ABID16_001845</name>
</gene>
<evidence type="ECO:0000313" key="3">
    <source>
        <dbReference type="Proteomes" id="UP001549047"/>
    </source>
</evidence>
<feature type="domain" description="Peptidase S26" evidence="1">
    <location>
        <begin position="9"/>
        <end position="162"/>
    </location>
</feature>
<dbReference type="EMBL" id="JBEPMB010000002">
    <property type="protein sequence ID" value="MET3613516.1"/>
    <property type="molecule type" value="Genomic_DNA"/>
</dbReference>
<reference evidence="2 3" key="1">
    <citation type="submission" date="2024-06" db="EMBL/GenBank/DDBJ databases">
        <title>Genomic Encyclopedia of Type Strains, Phase IV (KMG-IV): sequencing the most valuable type-strain genomes for metagenomic binning, comparative biology and taxonomic classification.</title>
        <authorList>
            <person name="Goeker M."/>
        </authorList>
    </citation>
    <scope>NUCLEOTIDE SEQUENCE [LARGE SCALE GENOMIC DNA]</scope>
    <source>
        <strain evidence="2 3">DSM 29780</strain>
    </source>
</reference>
<dbReference type="InterPro" id="IPR036286">
    <property type="entry name" value="LexA/Signal_pep-like_sf"/>
</dbReference>
<name>A0ABV2IYK9_9HYPH</name>
<proteinExistence type="predicted"/>
<dbReference type="Proteomes" id="UP001549047">
    <property type="component" value="Unassembled WGS sequence"/>
</dbReference>
<keyword evidence="3" id="KW-1185">Reference proteome</keyword>
<organism evidence="2 3">
    <name type="scientific">Rhizobium aquaticum</name>
    <dbReference type="NCBI Taxonomy" id="1549636"/>
    <lineage>
        <taxon>Bacteria</taxon>
        <taxon>Pseudomonadati</taxon>
        <taxon>Pseudomonadota</taxon>
        <taxon>Alphaproteobacteria</taxon>
        <taxon>Hyphomicrobiales</taxon>
        <taxon>Rhizobiaceae</taxon>
        <taxon>Rhizobium/Agrobacterium group</taxon>
        <taxon>Rhizobium</taxon>
    </lineage>
</organism>
<protein>
    <submittedName>
        <fullName evidence="2">Conjugative transfer signal peptidase TraF</fullName>
    </submittedName>
</protein>
<accession>A0ABV2IYK9</accession>
<dbReference type="SUPFAM" id="SSF51306">
    <property type="entry name" value="LexA/Signal peptidase"/>
    <property type="match status" value="1"/>
</dbReference>
<dbReference type="InterPro" id="IPR019533">
    <property type="entry name" value="Peptidase_S26"/>
</dbReference>
<dbReference type="Pfam" id="PF10502">
    <property type="entry name" value="Peptidase_S26"/>
    <property type="match status" value="1"/>
</dbReference>
<evidence type="ECO:0000313" key="2">
    <source>
        <dbReference type="EMBL" id="MET3613516.1"/>
    </source>
</evidence>
<comment type="caution">
    <text evidence="2">The sequence shown here is derived from an EMBL/GenBank/DDBJ whole genome shotgun (WGS) entry which is preliminary data.</text>
</comment>
<evidence type="ECO:0000259" key="1">
    <source>
        <dbReference type="Pfam" id="PF10502"/>
    </source>
</evidence>